<dbReference type="Proteomes" id="UP000000496">
    <property type="component" value="Chromosome gsn.131"/>
</dbReference>
<dbReference type="AlphaFoldDB" id="F8L3R3"/>
<dbReference type="HOGENOM" id="CLU_3140705_0_0_0"/>
<name>F8L3R3_SIMNZ</name>
<protein>
    <submittedName>
        <fullName evidence="1">Uncharacterized protein</fullName>
    </submittedName>
</protein>
<dbReference type="STRING" id="331113.SNE_A20520"/>
<proteinExistence type="predicted"/>
<organism evidence="1 2">
    <name type="scientific">Simkania negevensis (strain ATCC VR-1471 / DSM 27360 / Z)</name>
    <dbReference type="NCBI Taxonomy" id="331113"/>
    <lineage>
        <taxon>Bacteria</taxon>
        <taxon>Pseudomonadati</taxon>
        <taxon>Chlamydiota</taxon>
        <taxon>Chlamydiia</taxon>
        <taxon>Parachlamydiales</taxon>
        <taxon>Simkaniaceae</taxon>
        <taxon>Simkania</taxon>
    </lineage>
</organism>
<dbReference type="KEGG" id="sng:SNE_A20520"/>
<dbReference type="EMBL" id="FR872582">
    <property type="protein sequence ID" value="CCB89929.1"/>
    <property type="molecule type" value="Genomic_DNA"/>
</dbReference>
<reference key="1">
    <citation type="journal article" date="2011" name="Mol. Biol. Evol.">
        <title>Unity in variety -- the pan-genome of the Chlamydiae.</title>
        <authorList>
            <person name="Collingro A."/>
            <person name="Tischler P."/>
            <person name="Weinmaier T."/>
            <person name="Penz T."/>
            <person name="Heinz E."/>
            <person name="Brunham R.C."/>
            <person name="Read T.D."/>
            <person name="Bavoil P.M."/>
            <person name="Sachse K."/>
            <person name="Kahane S."/>
            <person name="Friedman M.G."/>
            <person name="Rattei T."/>
            <person name="Myers G.S.A."/>
            <person name="Horn M."/>
        </authorList>
    </citation>
    <scope>NUCLEOTIDE SEQUENCE</scope>
    <source>
        <strain>Z</strain>
    </source>
</reference>
<evidence type="ECO:0000313" key="2">
    <source>
        <dbReference type="Proteomes" id="UP000000496"/>
    </source>
</evidence>
<keyword evidence="2" id="KW-1185">Reference proteome</keyword>
<gene>
    <name evidence="1" type="ordered locus">SNE_A20520</name>
</gene>
<reference evidence="1 2" key="2">
    <citation type="journal article" date="2011" name="Mol. Biol. Evol.">
        <title>Unity in variety--the pan-genome of the Chlamydiae.</title>
        <authorList>
            <person name="Collingro A."/>
            <person name="Tischler P."/>
            <person name="Weinmaier T."/>
            <person name="Penz T."/>
            <person name="Heinz E."/>
            <person name="Brunham R.C."/>
            <person name="Read T.D."/>
            <person name="Bavoil P.M."/>
            <person name="Sachse K."/>
            <person name="Kahane S."/>
            <person name="Friedman M.G."/>
            <person name="Rattei T."/>
            <person name="Myers G.S."/>
            <person name="Horn M."/>
        </authorList>
    </citation>
    <scope>NUCLEOTIDE SEQUENCE [LARGE SCALE GENOMIC DNA]</scope>
    <source>
        <strain evidence="2">ATCC VR-1471 / Z</strain>
    </source>
</reference>
<evidence type="ECO:0000313" key="1">
    <source>
        <dbReference type="EMBL" id="CCB89929.1"/>
    </source>
</evidence>
<accession>F8L3R3</accession>
<sequence>MLIWIFVFFSDSQSQTFHILDEKEGKVRLCASEEKKNFRWRFIGCYLSY</sequence>